<evidence type="ECO:0000313" key="11">
    <source>
        <dbReference type="EMBL" id="SAM00377.1"/>
    </source>
</evidence>
<name>A0A168NEB9_ABSGL</name>
<dbReference type="InterPro" id="IPR050814">
    <property type="entry name" value="Myo-inositol_Transporter"/>
</dbReference>
<dbReference type="GO" id="GO:0015791">
    <property type="term" value="P:polyol transmembrane transport"/>
    <property type="evidence" value="ECO:0007669"/>
    <property type="project" value="UniProtKB-ARBA"/>
</dbReference>
<feature type="transmembrane region" description="Helical" evidence="9">
    <location>
        <begin position="241"/>
        <end position="263"/>
    </location>
</feature>
<keyword evidence="5 9" id="KW-1133">Transmembrane helix</keyword>
<feature type="transmembrane region" description="Helical" evidence="9">
    <location>
        <begin position="477"/>
        <end position="502"/>
    </location>
</feature>
<dbReference type="Proteomes" id="UP000078561">
    <property type="component" value="Unassembled WGS sequence"/>
</dbReference>
<evidence type="ECO:0000256" key="8">
    <source>
        <dbReference type="SAM" id="MobiDB-lite"/>
    </source>
</evidence>
<evidence type="ECO:0000313" key="12">
    <source>
        <dbReference type="Proteomes" id="UP000078561"/>
    </source>
</evidence>
<dbReference type="InParanoid" id="A0A168NEB9"/>
<feature type="transmembrane region" description="Helical" evidence="9">
    <location>
        <begin position="327"/>
        <end position="347"/>
    </location>
</feature>
<dbReference type="PRINTS" id="PR00171">
    <property type="entry name" value="SUGRTRNSPORT"/>
</dbReference>
<dbReference type="InterPro" id="IPR020846">
    <property type="entry name" value="MFS_dom"/>
</dbReference>
<sequence length="584" mass="63211">MASSFNHVTYQQLPSSPSSSSQPGMSSITKKDPELEEILDDQLTSTSLEQEPVKATLFVYVLVFCVCVGGFLFGYDTGGTSLLMPLLHRKKKPLLTLDHSLVTHLVISGALQPIQDEFGLDTVKKELVVGATTFGAIFGGFFAGMYSDKFGRKLLILFASAVFIVGALLLALAPNFACLLVGRLVVGLGVGVASMIVPVFVSEIAPKNIRGRLTTLNTLVITFGQVIAYVINIAFSNVDQGWRYMFGLAGIPALFQLVVMPFLPESPRHLVISGRKDDARMVIRKIYGDSVSDAFINNEIDLISDDINNSRAGHFKDFKLAEHYKPLIIACILQAAQQLSGFNAAMYYAATILQMAGFRSNQNSTSVAIIVAATNLVFTMVAVLVIDRVGRRKMLVVTMLTMIAGLIALGATFGVQQGFIPKQDSCAGYATHCARCVIDPDCGWSASQDTCIVTKGHDPNDIFASPTGCPPRSNDHAITGILITALIVYVASYALGLGYAPWLIQSEIFTTAMRGKANGISTAVNWICNLIVSTTFLSMTDSITTGGTYFFYAGVSLVLYILIYFLVPETSNRTLEEVHKAFIK</sequence>
<gene>
    <name evidence="11" type="primary">ABSGL_06058.1 scaffold 7611</name>
</gene>
<evidence type="ECO:0000256" key="6">
    <source>
        <dbReference type="ARBA" id="ARBA00023136"/>
    </source>
</evidence>
<dbReference type="InterPro" id="IPR036259">
    <property type="entry name" value="MFS_trans_sf"/>
</dbReference>
<feature type="transmembrane region" description="Helical" evidence="9">
    <location>
        <begin position="127"/>
        <end position="147"/>
    </location>
</feature>
<comment type="subcellular location">
    <subcellularLocation>
        <location evidence="1">Membrane</location>
        <topology evidence="1">Multi-pass membrane protein</topology>
    </subcellularLocation>
</comment>
<evidence type="ECO:0000256" key="5">
    <source>
        <dbReference type="ARBA" id="ARBA00022989"/>
    </source>
</evidence>
<evidence type="ECO:0000256" key="3">
    <source>
        <dbReference type="ARBA" id="ARBA00022448"/>
    </source>
</evidence>
<keyword evidence="3 7" id="KW-0813">Transport</keyword>
<dbReference type="Gene3D" id="1.20.1250.20">
    <property type="entry name" value="MFS general substrate transporter like domains"/>
    <property type="match status" value="2"/>
</dbReference>
<dbReference type="InterPro" id="IPR003663">
    <property type="entry name" value="Sugar/inositol_transpt"/>
</dbReference>
<accession>A0A168NEB9</accession>
<feature type="transmembrane region" description="Helical" evidence="9">
    <location>
        <begin position="213"/>
        <end position="235"/>
    </location>
</feature>
<keyword evidence="12" id="KW-1185">Reference proteome</keyword>
<evidence type="ECO:0000256" key="9">
    <source>
        <dbReference type="SAM" id="Phobius"/>
    </source>
</evidence>
<feature type="compositionally biased region" description="Low complexity" evidence="8">
    <location>
        <begin position="11"/>
        <end position="27"/>
    </location>
</feature>
<dbReference type="EMBL" id="LT553181">
    <property type="protein sequence ID" value="SAM00377.1"/>
    <property type="molecule type" value="Genomic_DNA"/>
</dbReference>
<feature type="transmembrane region" description="Helical" evidence="9">
    <location>
        <begin position="154"/>
        <end position="174"/>
    </location>
</feature>
<dbReference type="SUPFAM" id="SSF103473">
    <property type="entry name" value="MFS general substrate transporter"/>
    <property type="match status" value="1"/>
</dbReference>
<feature type="transmembrane region" description="Helical" evidence="9">
    <location>
        <begin position="394"/>
        <end position="415"/>
    </location>
</feature>
<dbReference type="GO" id="GO:0016020">
    <property type="term" value="C:membrane"/>
    <property type="evidence" value="ECO:0007669"/>
    <property type="project" value="UniProtKB-SubCell"/>
</dbReference>
<evidence type="ECO:0000259" key="10">
    <source>
        <dbReference type="PROSITE" id="PS50850"/>
    </source>
</evidence>
<feature type="transmembrane region" description="Helical" evidence="9">
    <location>
        <begin position="523"/>
        <end position="543"/>
    </location>
</feature>
<organism evidence="11">
    <name type="scientific">Absidia glauca</name>
    <name type="common">Pin mould</name>
    <dbReference type="NCBI Taxonomy" id="4829"/>
    <lineage>
        <taxon>Eukaryota</taxon>
        <taxon>Fungi</taxon>
        <taxon>Fungi incertae sedis</taxon>
        <taxon>Mucoromycota</taxon>
        <taxon>Mucoromycotina</taxon>
        <taxon>Mucoromycetes</taxon>
        <taxon>Mucorales</taxon>
        <taxon>Cunninghamellaceae</taxon>
        <taxon>Absidia</taxon>
    </lineage>
</organism>
<dbReference type="PROSITE" id="PS00216">
    <property type="entry name" value="SUGAR_TRANSPORT_1"/>
    <property type="match status" value="2"/>
</dbReference>
<feature type="transmembrane region" description="Helical" evidence="9">
    <location>
        <begin position="57"/>
        <end position="75"/>
    </location>
</feature>
<dbReference type="InterPro" id="IPR005829">
    <property type="entry name" value="Sugar_transporter_CS"/>
</dbReference>
<dbReference type="AlphaFoldDB" id="A0A168NEB9"/>
<evidence type="ECO:0000256" key="1">
    <source>
        <dbReference type="ARBA" id="ARBA00004141"/>
    </source>
</evidence>
<evidence type="ECO:0000256" key="4">
    <source>
        <dbReference type="ARBA" id="ARBA00022692"/>
    </source>
</evidence>
<proteinExistence type="inferred from homology"/>
<dbReference type="Pfam" id="PF00083">
    <property type="entry name" value="Sugar_tr"/>
    <property type="match status" value="2"/>
</dbReference>
<comment type="similarity">
    <text evidence="2 7">Belongs to the major facilitator superfamily. Sugar transporter (TC 2.A.1.1) family.</text>
</comment>
<reference evidence="11" key="1">
    <citation type="submission" date="2016-04" db="EMBL/GenBank/DDBJ databases">
        <authorList>
            <person name="Evans L.H."/>
            <person name="Alamgir A."/>
            <person name="Owens N."/>
            <person name="Weber N.D."/>
            <person name="Virtaneva K."/>
            <person name="Barbian K."/>
            <person name="Babar A."/>
            <person name="Rosenke K."/>
        </authorList>
    </citation>
    <scope>NUCLEOTIDE SEQUENCE [LARGE SCALE GENOMIC DNA]</scope>
    <source>
        <strain evidence="11">CBS 101.48</strain>
    </source>
</reference>
<keyword evidence="6 9" id="KW-0472">Membrane</keyword>
<feature type="transmembrane region" description="Helical" evidence="9">
    <location>
        <begin position="549"/>
        <end position="567"/>
    </location>
</feature>
<keyword evidence="4 9" id="KW-0812">Transmembrane</keyword>
<feature type="region of interest" description="Disordered" evidence="8">
    <location>
        <begin position="1"/>
        <end position="31"/>
    </location>
</feature>
<feature type="transmembrane region" description="Helical" evidence="9">
    <location>
        <begin position="180"/>
        <end position="201"/>
    </location>
</feature>
<dbReference type="OrthoDB" id="508119at2759"/>
<dbReference type="NCBIfam" id="TIGR00879">
    <property type="entry name" value="SP"/>
    <property type="match status" value="1"/>
</dbReference>
<feature type="compositionally biased region" description="Polar residues" evidence="8">
    <location>
        <begin position="1"/>
        <end position="10"/>
    </location>
</feature>
<protein>
    <recommendedName>
        <fullName evidence="10">Major facilitator superfamily (MFS) profile domain-containing protein</fullName>
    </recommendedName>
</protein>
<evidence type="ECO:0000256" key="7">
    <source>
        <dbReference type="RuleBase" id="RU003346"/>
    </source>
</evidence>
<dbReference type="InterPro" id="IPR005828">
    <property type="entry name" value="MFS_sugar_transport-like"/>
</dbReference>
<feature type="domain" description="Major facilitator superfamily (MFS) profile" evidence="10">
    <location>
        <begin position="62"/>
        <end position="571"/>
    </location>
</feature>
<dbReference type="PANTHER" id="PTHR48020">
    <property type="entry name" value="PROTON MYO-INOSITOL COTRANSPORTER"/>
    <property type="match status" value="1"/>
</dbReference>
<feature type="transmembrane region" description="Helical" evidence="9">
    <location>
        <begin position="367"/>
        <end position="387"/>
    </location>
</feature>
<dbReference type="GO" id="GO:0022857">
    <property type="term" value="F:transmembrane transporter activity"/>
    <property type="evidence" value="ECO:0007669"/>
    <property type="project" value="InterPro"/>
</dbReference>
<dbReference type="GO" id="GO:0015798">
    <property type="term" value="P:myo-inositol transport"/>
    <property type="evidence" value="ECO:0007669"/>
    <property type="project" value="UniProtKB-ARBA"/>
</dbReference>
<dbReference type="OMA" id="TNAIQYF"/>
<dbReference type="PROSITE" id="PS50850">
    <property type="entry name" value="MFS"/>
    <property type="match status" value="1"/>
</dbReference>
<dbReference type="STRING" id="4829.A0A168NEB9"/>
<evidence type="ECO:0000256" key="2">
    <source>
        <dbReference type="ARBA" id="ARBA00010992"/>
    </source>
</evidence>
<dbReference type="PROSITE" id="PS00217">
    <property type="entry name" value="SUGAR_TRANSPORT_2"/>
    <property type="match status" value="1"/>
</dbReference>
<dbReference type="FunCoup" id="A0A168NEB9">
    <property type="interactions" value="264"/>
</dbReference>
<dbReference type="PANTHER" id="PTHR48020:SF12">
    <property type="entry name" value="PROTON MYO-INOSITOL COTRANSPORTER"/>
    <property type="match status" value="1"/>
</dbReference>